<organism evidence="1 2">
    <name type="scientific">Tistrella mobilis</name>
    <dbReference type="NCBI Taxonomy" id="171437"/>
    <lineage>
        <taxon>Bacteria</taxon>
        <taxon>Pseudomonadati</taxon>
        <taxon>Pseudomonadota</taxon>
        <taxon>Alphaproteobacteria</taxon>
        <taxon>Geminicoccales</taxon>
        <taxon>Geminicoccaceae</taxon>
        <taxon>Tistrella</taxon>
    </lineage>
</organism>
<dbReference type="PANTHER" id="PTHR43394">
    <property type="entry name" value="ATP-DEPENDENT PERMEASE MDL1, MITOCHONDRIAL"/>
    <property type="match status" value="1"/>
</dbReference>
<dbReference type="EMBL" id="DMAI01000369">
    <property type="protein sequence ID" value="HAE50210.1"/>
    <property type="molecule type" value="Genomic_DNA"/>
</dbReference>
<dbReference type="InterPro" id="IPR039421">
    <property type="entry name" value="Type_1_exporter"/>
</dbReference>
<evidence type="ECO:0000313" key="2">
    <source>
        <dbReference type="Proteomes" id="UP000257706"/>
    </source>
</evidence>
<sequence>DEATSALDTESERAVQDALTRLMAGRTVVVVAHRLSTVVDADLICVMDRGRVIEQGSHGELIAQGGAYARLHALQFADQSETPVGHIDVEDAAGAAAPTVRKG</sequence>
<dbReference type="GO" id="GO:0015421">
    <property type="term" value="F:ABC-type oligopeptide transporter activity"/>
    <property type="evidence" value="ECO:0007669"/>
    <property type="project" value="TreeGrafter"/>
</dbReference>
<name>A0A3B9IR32_9PROT</name>
<evidence type="ECO:0000313" key="1">
    <source>
        <dbReference type="EMBL" id="HAE50210.1"/>
    </source>
</evidence>
<dbReference type="SUPFAM" id="SSF52540">
    <property type="entry name" value="P-loop containing nucleoside triphosphate hydrolases"/>
    <property type="match status" value="1"/>
</dbReference>
<dbReference type="PANTHER" id="PTHR43394:SF1">
    <property type="entry name" value="ATP-BINDING CASSETTE SUB-FAMILY B MEMBER 10, MITOCHONDRIAL"/>
    <property type="match status" value="1"/>
</dbReference>
<dbReference type="GO" id="GO:0090374">
    <property type="term" value="P:oligopeptide export from mitochondrion"/>
    <property type="evidence" value="ECO:0007669"/>
    <property type="project" value="TreeGrafter"/>
</dbReference>
<gene>
    <name evidence="1" type="ORF">DCK97_22620</name>
</gene>
<dbReference type="AlphaFoldDB" id="A0A3B9IR32"/>
<protein>
    <submittedName>
        <fullName evidence="1">ABC transporter permease</fullName>
    </submittedName>
</protein>
<feature type="non-terminal residue" evidence="1">
    <location>
        <position position="1"/>
    </location>
</feature>
<reference evidence="1 2" key="1">
    <citation type="journal article" date="2018" name="Nat. Biotechnol.">
        <title>A standardized bacterial taxonomy based on genome phylogeny substantially revises the tree of life.</title>
        <authorList>
            <person name="Parks D.H."/>
            <person name="Chuvochina M."/>
            <person name="Waite D.W."/>
            <person name="Rinke C."/>
            <person name="Skarshewski A."/>
            <person name="Chaumeil P.A."/>
            <person name="Hugenholtz P."/>
        </authorList>
    </citation>
    <scope>NUCLEOTIDE SEQUENCE [LARGE SCALE GENOMIC DNA]</scope>
    <source>
        <strain evidence="1">UBA8739</strain>
    </source>
</reference>
<dbReference type="InterPro" id="IPR027417">
    <property type="entry name" value="P-loop_NTPase"/>
</dbReference>
<accession>A0A3B9IR32</accession>
<comment type="caution">
    <text evidence="1">The sequence shown here is derived from an EMBL/GenBank/DDBJ whole genome shotgun (WGS) entry which is preliminary data.</text>
</comment>
<dbReference type="Proteomes" id="UP000257706">
    <property type="component" value="Unassembled WGS sequence"/>
</dbReference>
<proteinExistence type="predicted"/>
<dbReference type="Gene3D" id="3.40.50.300">
    <property type="entry name" value="P-loop containing nucleotide triphosphate hydrolases"/>
    <property type="match status" value="1"/>
</dbReference>